<reference evidence="2 3" key="1">
    <citation type="journal article" date="2023" name="Nucleic Acids Res.">
        <title>The hologenome of Daphnia magna reveals possible DNA methylation and microbiome-mediated evolution of the host genome.</title>
        <authorList>
            <person name="Chaturvedi A."/>
            <person name="Li X."/>
            <person name="Dhandapani V."/>
            <person name="Marshall H."/>
            <person name="Kissane S."/>
            <person name="Cuenca-Cambronero M."/>
            <person name="Asole G."/>
            <person name="Calvet F."/>
            <person name="Ruiz-Romero M."/>
            <person name="Marangio P."/>
            <person name="Guigo R."/>
            <person name="Rago D."/>
            <person name="Mirbahai L."/>
            <person name="Eastwood N."/>
            <person name="Colbourne J.K."/>
            <person name="Zhou J."/>
            <person name="Mallon E."/>
            <person name="Orsini L."/>
        </authorList>
    </citation>
    <scope>NUCLEOTIDE SEQUENCE [LARGE SCALE GENOMIC DNA]</scope>
    <source>
        <strain evidence="2">LRV0_1</strain>
    </source>
</reference>
<keyword evidence="3" id="KW-1185">Reference proteome</keyword>
<dbReference type="EMBL" id="JAOYFB010000001">
    <property type="protein sequence ID" value="KAK4004533.1"/>
    <property type="molecule type" value="Genomic_DNA"/>
</dbReference>
<evidence type="ECO:0000313" key="2">
    <source>
        <dbReference type="EMBL" id="KAK4004533.1"/>
    </source>
</evidence>
<evidence type="ECO:0000313" key="3">
    <source>
        <dbReference type="Proteomes" id="UP001234178"/>
    </source>
</evidence>
<gene>
    <name evidence="2" type="ORF">OUZ56_006267</name>
</gene>
<organism evidence="2 3">
    <name type="scientific">Daphnia magna</name>
    <dbReference type="NCBI Taxonomy" id="35525"/>
    <lineage>
        <taxon>Eukaryota</taxon>
        <taxon>Metazoa</taxon>
        <taxon>Ecdysozoa</taxon>
        <taxon>Arthropoda</taxon>
        <taxon>Crustacea</taxon>
        <taxon>Branchiopoda</taxon>
        <taxon>Diplostraca</taxon>
        <taxon>Cladocera</taxon>
        <taxon>Anomopoda</taxon>
        <taxon>Daphniidae</taxon>
        <taxon>Daphnia</taxon>
    </lineage>
</organism>
<accession>A0ABQ9YVQ0</accession>
<sequence>MVAHCEVKESVFRPSVSTEFETETLLPLETDSLSVRADHGYHSLEPEAESSTIKRHQSSSIRQQTTVDETRTIDETIAQLNETIEEIRSLDVIRPEAESERNGTNPTPIQAPVTKMDMGNPSASSSPYPVKIDKPSGFYPGLAHPKSGSKIPENRFVIREIRPFGSVQEARTFFQSTASSEMTRSTVTSNHRDLTELEGGRLAEAPEIKSANHQLQRLRETTKLLVEGHPQLRADLSVNARLSQTNETNPNVGRHVNQNGDVATSEMILTSKTSPEQKRRQSFVMTSGVEHHAVEPTIPVVHHKPSESTEMRDDASVEELMSKFDATIDEALSDN</sequence>
<protein>
    <submittedName>
        <fullName evidence="2">Uncharacterized protein</fullName>
    </submittedName>
</protein>
<feature type="compositionally biased region" description="Polar residues" evidence="1">
    <location>
        <begin position="58"/>
        <end position="67"/>
    </location>
</feature>
<proteinExistence type="predicted"/>
<comment type="caution">
    <text evidence="2">The sequence shown here is derived from an EMBL/GenBank/DDBJ whole genome shotgun (WGS) entry which is preliminary data.</text>
</comment>
<dbReference type="Proteomes" id="UP001234178">
    <property type="component" value="Unassembled WGS sequence"/>
</dbReference>
<feature type="region of interest" description="Disordered" evidence="1">
    <location>
        <begin position="93"/>
        <end position="126"/>
    </location>
</feature>
<name>A0ABQ9YVQ0_9CRUS</name>
<evidence type="ECO:0000256" key="1">
    <source>
        <dbReference type="SAM" id="MobiDB-lite"/>
    </source>
</evidence>
<feature type="region of interest" description="Disordered" evidence="1">
    <location>
        <begin position="44"/>
        <end position="70"/>
    </location>
</feature>